<dbReference type="Proteomes" id="UP000044602">
    <property type="component" value="Unassembled WGS sequence"/>
</dbReference>
<dbReference type="Proteomes" id="UP000045706">
    <property type="component" value="Unassembled WGS sequence"/>
</dbReference>
<reference evidence="4 5" key="1">
    <citation type="submission" date="2015-05" db="EMBL/GenBank/DDBJ databases">
        <authorList>
            <person name="Fogelqvist Johan"/>
        </authorList>
    </citation>
    <scope>NUCLEOTIDE SEQUENCE [LARGE SCALE GENOMIC DNA]</scope>
    <source>
        <strain evidence="3">VL1</strain>
        <strain evidence="2">VL2</strain>
    </source>
</reference>
<evidence type="ECO:0000313" key="4">
    <source>
        <dbReference type="Proteomes" id="UP000044602"/>
    </source>
</evidence>
<dbReference type="EMBL" id="CVQI01005446">
    <property type="protein sequence ID" value="CRK14832.1"/>
    <property type="molecule type" value="Genomic_DNA"/>
</dbReference>
<dbReference type="AlphaFoldDB" id="A0A0G4MNJ0"/>
<keyword evidence="4" id="KW-1185">Reference proteome</keyword>
<protein>
    <recommendedName>
        <fullName evidence="1">Phosphoribulokinase/uridine kinase domain-containing protein</fullName>
    </recommendedName>
</protein>
<sequence>MLDLSKNKNLGDNLAKTAAQLRLRAEHLLAEQSRNDPRQRVLIALAGVPGSGKSTVATALLEDLNRHGIRHVAVLPMRFTILTIMLLQDEFHYSRHVLSSFNDPALAFRRRGAPFTFDATGFLEIVVKLKQMPVTGCGKHAMIIRAPSFDHAEMDPVPNRIYLSSEARLVIIEGNYTLLNEAPWDQIADLVDDKWFVDVAEDMAHLRLAARHLKAGIENIMELALLRADENDVPNGAYIRKNLVEPNVRIIN</sequence>
<name>A0A0G4MNJ0_VERLO</name>
<gene>
    <name evidence="3" type="ORF">BN1708_016480</name>
    <name evidence="2" type="ORF">BN1723_010487</name>
</gene>
<dbReference type="PANTHER" id="PTHR10285">
    <property type="entry name" value="URIDINE KINASE"/>
    <property type="match status" value="1"/>
</dbReference>
<dbReference type="SUPFAM" id="SSF52540">
    <property type="entry name" value="P-loop containing nucleoside triphosphate hydrolases"/>
    <property type="match status" value="1"/>
</dbReference>
<evidence type="ECO:0000259" key="1">
    <source>
        <dbReference type="Pfam" id="PF00485"/>
    </source>
</evidence>
<evidence type="ECO:0000313" key="2">
    <source>
        <dbReference type="EMBL" id="CRK14832.1"/>
    </source>
</evidence>
<evidence type="ECO:0000313" key="5">
    <source>
        <dbReference type="Proteomes" id="UP000045706"/>
    </source>
</evidence>
<dbReference type="InterPro" id="IPR027417">
    <property type="entry name" value="P-loop_NTPase"/>
</dbReference>
<dbReference type="InterPro" id="IPR006083">
    <property type="entry name" value="PRK/URK"/>
</dbReference>
<dbReference type="Pfam" id="PF00485">
    <property type="entry name" value="PRK"/>
    <property type="match status" value="1"/>
</dbReference>
<dbReference type="GO" id="GO:0016301">
    <property type="term" value="F:kinase activity"/>
    <property type="evidence" value="ECO:0007669"/>
    <property type="project" value="InterPro"/>
</dbReference>
<dbReference type="GO" id="GO:0005524">
    <property type="term" value="F:ATP binding"/>
    <property type="evidence" value="ECO:0007669"/>
    <property type="project" value="InterPro"/>
</dbReference>
<evidence type="ECO:0000313" key="3">
    <source>
        <dbReference type="EMBL" id="CRK35853.1"/>
    </source>
</evidence>
<dbReference type="EMBL" id="CVQH01023706">
    <property type="protein sequence ID" value="CRK35853.1"/>
    <property type="molecule type" value="Genomic_DNA"/>
</dbReference>
<accession>A0A0G4MNJ0</accession>
<proteinExistence type="predicted"/>
<dbReference type="STRING" id="100787.A0A0G4MNJ0"/>
<feature type="domain" description="Phosphoribulokinase/uridine kinase" evidence="1">
    <location>
        <begin position="42"/>
        <end position="207"/>
    </location>
</feature>
<dbReference type="Gene3D" id="3.40.50.300">
    <property type="entry name" value="P-loop containing nucleotide triphosphate hydrolases"/>
    <property type="match status" value="2"/>
</dbReference>
<organism evidence="3 4">
    <name type="scientific">Verticillium longisporum</name>
    <name type="common">Verticillium dahliae var. longisporum</name>
    <dbReference type="NCBI Taxonomy" id="100787"/>
    <lineage>
        <taxon>Eukaryota</taxon>
        <taxon>Fungi</taxon>
        <taxon>Dikarya</taxon>
        <taxon>Ascomycota</taxon>
        <taxon>Pezizomycotina</taxon>
        <taxon>Sordariomycetes</taxon>
        <taxon>Hypocreomycetidae</taxon>
        <taxon>Glomerellales</taxon>
        <taxon>Plectosphaerellaceae</taxon>
        <taxon>Verticillium</taxon>
    </lineage>
</organism>